<dbReference type="SUPFAM" id="SSF56784">
    <property type="entry name" value="HAD-like"/>
    <property type="match status" value="1"/>
</dbReference>
<dbReference type="InterPro" id="IPR023214">
    <property type="entry name" value="HAD_sf"/>
</dbReference>
<dbReference type="InterPro" id="IPR036412">
    <property type="entry name" value="HAD-like_sf"/>
</dbReference>
<dbReference type="Pfam" id="PF00702">
    <property type="entry name" value="Hydrolase"/>
    <property type="match status" value="1"/>
</dbReference>
<name>A0A4R2HGZ5_9ACTN</name>
<reference evidence="1 2" key="1">
    <citation type="journal article" date="2015" name="Stand. Genomic Sci.">
        <title>Genomic Encyclopedia of Bacterial and Archaeal Type Strains, Phase III: the genomes of soil and plant-associated and newly described type strains.</title>
        <authorList>
            <person name="Whitman W.B."/>
            <person name="Woyke T."/>
            <person name="Klenk H.P."/>
            <person name="Zhou Y."/>
            <person name="Lilburn T.G."/>
            <person name="Beck B.J."/>
            <person name="De Vos P."/>
            <person name="Vandamme P."/>
            <person name="Eisen J.A."/>
            <person name="Garrity G."/>
            <person name="Hugenholtz P."/>
            <person name="Kyrpides N.C."/>
        </authorList>
    </citation>
    <scope>NUCLEOTIDE SEQUENCE [LARGE SCALE GENOMIC DNA]</scope>
    <source>
        <strain evidence="1 2">VKM Ac-2572</strain>
    </source>
</reference>
<keyword evidence="2" id="KW-1185">Reference proteome</keyword>
<evidence type="ECO:0000313" key="2">
    <source>
        <dbReference type="Proteomes" id="UP000294508"/>
    </source>
</evidence>
<dbReference type="RefSeq" id="WP_132210905.1">
    <property type="nucleotide sequence ID" value="NZ_SLWN01000007.1"/>
</dbReference>
<proteinExistence type="predicted"/>
<protein>
    <submittedName>
        <fullName evidence="1">Putative hydrolase of the HAD superfamily</fullName>
    </submittedName>
</protein>
<dbReference type="Gene3D" id="3.40.50.1000">
    <property type="entry name" value="HAD superfamily/HAD-like"/>
    <property type="match status" value="1"/>
</dbReference>
<dbReference type="NCBIfam" id="TIGR01509">
    <property type="entry name" value="HAD-SF-IA-v3"/>
    <property type="match status" value="1"/>
</dbReference>
<dbReference type="Proteomes" id="UP000294508">
    <property type="component" value="Unassembled WGS sequence"/>
</dbReference>
<gene>
    <name evidence="1" type="ORF">EV652_107134</name>
</gene>
<dbReference type="PRINTS" id="PR00413">
    <property type="entry name" value="HADHALOGNASE"/>
</dbReference>
<dbReference type="PANTHER" id="PTHR43611">
    <property type="entry name" value="ALPHA-D-GLUCOSE 1-PHOSPHATE PHOSPHATASE"/>
    <property type="match status" value="1"/>
</dbReference>
<evidence type="ECO:0000313" key="1">
    <source>
        <dbReference type="EMBL" id="TCO26243.1"/>
    </source>
</evidence>
<dbReference type="GO" id="GO:0016787">
    <property type="term" value="F:hydrolase activity"/>
    <property type="evidence" value="ECO:0007669"/>
    <property type="project" value="UniProtKB-KW"/>
</dbReference>
<comment type="caution">
    <text evidence="1">The sequence shown here is derived from an EMBL/GenBank/DDBJ whole genome shotgun (WGS) entry which is preliminary data.</text>
</comment>
<keyword evidence="1" id="KW-0378">Hydrolase</keyword>
<dbReference type="InterPro" id="IPR006439">
    <property type="entry name" value="HAD-SF_hydro_IA"/>
</dbReference>
<dbReference type="PANTHER" id="PTHR43611:SF3">
    <property type="entry name" value="FLAVIN MONONUCLEOTIDE HYDROLASE 1, CHLOROPLATIC"/>
    <property type="match status" value="1"/>
</dbReference>
<dbReference type="EMBL" id="SLWN01000007">
    <property type="protein sequence ID" value="TCO26243.1"/>
    <property type="molecule type" value="Genomic_DNA"/>
</dbReference>
<organism evidence="1 2">
    <name type="scientific">Kribbella steppae</name>
    <dbReference type="NCBI Taxonomy" id="2512223"/>
    <lineage>
        <taxon>Bacteria</taxon>
        <taxon>Bacillati</taxon>
        <taxon>Actinomycetota</taxon>
        <taxon>Actinomycetes</taxon>
        <taxon>Propionibacteriales</taxon>
        <taxon>Kribbellaceae</taxon>
        <taxon>Kribbella</taxon>
    </lineage>
</organism>
<accession>A0A4R2HGZ5</accession>
<dbReference type="AlphaFoldDB" id="A0A4R2HGZ5"/>
<sequence length="213" mass="23837">MRFVVLDAMGVLYRHGNVVGGVLVPYLRDLGCTLGETDIRAVYRRCTLRLLSTDELWTELEVADRASDADYCSRHELTPGTLDTLRGLREAGFTPLVLTNDAEPWSARLRARFGLDQYVDRWFVSSEIGARKPDPMAYHAVLEHPGLEASHTVLVDDRPTNLVAARSAGFRPWLFQSEDTAAHPADAFDVPVARSMAELLTQLSPGRRDWREG</sequence>
<dbReference type="OrthoDB" id="9795007at2"/>